<comment type="subcellular location">
    <subcellularLocation>
        <location evidence="1">Periplasm</location>
    </subcellularLocation>
</comment>
<evidence type="ECO:0000256" key="1">
    <source>
        <dbReference type="ARBA" id="ARBA00004418"/>
    </source>
</evidence>
<evidence type="ECO:0000256" key="5">
    <source>
        <dbReference type="ARBA" id="ARBA00022764"/>
    </source>
</evidence>
<dbReference type="PANTHER" id="PTHR33751:SF9">
    <property type="entry name" value="CYTOCHROME C4"/>
    <property type="match status" value="1"/>
</dbReference>
<dbReference type="InterPro" id="IPR009056">
    <property type="entry name" value="Cyt_c-like_dom"/>
</dbReference>
<evidence type="ECO:0000259" key="11">
    <source>
        <dbReference type="PROSITE" id="PS51007"/>
    </source>
</evidence>
<evidence type="ECO:0000256" key="2">
    <source>
        <dbReference type="ARBA" id="ARBA00022448"/>
    </source>
</evidence>
<dbReference type="GO" id="GO:0009055">
    <property type="term" value="F:electron transfer activity"/>
    <property type="evidence" value="ECO:0007669"/>
    <property type="project" value="InterPro"/>
</dbReference>
<dbReference type="PROSITE" id="PS51007">
    <property type="entry name" value="CYTC"/>
    <property type="match status" value="2"/>
</dbReference>
<dbReference type="Gene3D" id="1.10.760.10">
    <property type="entry name" value="Cytochrome c-like domain"/>
    <property type="match status" value="2"/>
</dbReference>
<dbReference type="InterPro" id="IPR036909">
    <property type="entry name" value="Cyt_c-like_dom_sf"/>
</dbReference>
<dbReference type="GO" id="GO:0042597">
    <property type="term" value="C:periplasmic space"/>
    <property type="evidence" value="ECO:0007669"/>
    <property type="project" value="UniProtKB-SubCell"/>
</dbReference>
<feature type="binding site" description="covalent" evidence="8">
    <location>
        <position position="160"/>
    </location>
    <ligand>
        <name>heme c</name>
        <dbReference type="ChEBI" id="CHEBI:61717"/>
        <label>2</label>
    </ligand>
</feature>
<keyword evidence="2" id="KW-0813">Transport</keyword>
<feature type="binding site" description="axial binding residue" evidence="9">
    <location>
        <position position="222"/>
    </location>
    <ligand>
        <name>heme c</name>
        <dbReference type="ChEBI" id="CHEBI:61717"/>
        <label>2</label>
    </ligand>
    <ligandPart>
        <name>Fe</name>
        <dbReference type="ChEBI" id="CHEBI:18248"/>
    </ligandPart>
</feature>
<feature type="binding site" description="axial binding residue" evidence="9">
    <location>
        <position position="54"/>
    </location>
    <ligand>
        <name>heme c</name>
        <dbReference type="ChEBI" id="CHEBI:61717"/>
        <label>1</label>
    </ligand>
    <ligandPart>
        <name>Fe</name>
        <dbReference type="ChEBI" id="CHEBI:18248"/>
    </ligandPart>
</feature>
<dbReference type="InterPro" id="IPR050597">
    <property type="entry name" value="Cytochrome_c_Oxidase_Subunit"/>
</dbReference>
<feature type="binding site" description="axial binding residue" evidence="9">
    <location>
        <position position="97"/>
    </location>
    <ligand>
        <name>heme c</name>
        <dbReference type="ChEBI" id="CHEBI:61717"/>
        <label>1</label>
    </ligand>
    <ligandPart>
        <name>Fe</name>
        <dbReference type="ChEBI" id="CHEBI:18248"/>
    </ligandPart>
</feature>
<evidence type="ECO:0000256" key="6">
    <source>
        <dbReference type="ARBA" id="ARBA00022982"/>
    </source>
</evidence>
<dbReference type="PANTHER" id="PTHR33751">
    <property type="entry name" value="CBB3-TYPE CYTOCHROME C OXIDASE SUBUNIT FIXP"/>
    <property type="match status" value="1"/>
</dbReference>
<dbReference type="GO" id="GO:0020037">
    <property type="term" value="F:heme binding"/>
    <property type="evidence" value="ECO:0007669"/>
    <property type="project" value="InterPro"/>
</dbReference>
<reference evidence="12" key="1">
    <citation type="journal article" date="2015" name="Appl. Environ. Microbiol.">
        <title>New Insight into Microbial Iron Oxidation as Revealed by the Proteomic Profile of an Obligate Iron-Oxidizing Chemolithoautotroph.</title>
        <authorList>
            <person name="Barco R.A."/>
            <person name="Emerson D."/>
            <person name="Sylvan J.B."/>
            <person name="Orcutt B.N."/>
            <person name="Jacobson Meyers M.E."/>
            <person name="Ramirez G.A."/>
            <person name="Zhong J.D."/>
            <person name="Edwards K.J."/>
        </authorList>
    </citation>
    <scope>NUCLEOTIDE SEQUENCE</scope>
    <source>
        <strain evidence="12">PV-1</strain>
    </source>
</reference>
<feature type="signal peptide" evidence="10">
    <location>
        <begin position="1"/>
        <end position="25"/>
    </location>
</feature>
<dbReference type="EMBL" id="BK009249">
    <property type="protein sequence ID" value="DAA64808.1"/>
    <property type="molecule type" value="Genomic_DNA"/>
</dbReference>
<sequence>MKRMISTMGACALLAWFAAPTVASAEEAMGNVNNGRLIFQNGKGDAVPACQGCHGIDGNGSDEMGTPRLAYQVDTYILKQLTDFAENKRTDDTMYQMNDIAKALSPQDRKDLAAYVHTLKSPYIGSNLDQLRRDGAEVGDPAQGKMIAEYGAPDHGVPACKSCHGFHGRSAGRMYPAIGGQNYVYLKHELESWRNGANTSAADIAAGKREDNARVNDYMGQMRAVASHMTDADIANVAAFLTLSKPNSPGNPRTPSHM</sequence>
<dbReference type="PIRSF" id="PIRSF000005">
    <property type="entry name" value="Cytochrome_c4"/>
    <property type="match status" value="1"/>
</dbReference>
<name>A0A0I9QPY1_9PROT</name>
<organism evidence="12">
    <name type="scientific">Mariprofundus ferrooxydans PV-1</name>
    <dbReference type="NCBI Taxonomy" id="314345"/>
    <lineage>
        <taxon>Bacteria</taxon>
        <taxon>Pseudomonadati</taxon>
        <taxon>Pseudomonadota</taxon>
        <taxon>Candidatius Mariprofundia</taxon>
        <taxon>Mariprofundales</taxon>
        <taxon>Mariprofundaceae</taxon>
        <taxon>Mariprofundus</taxon>
    </lineage>
</organism>
<feature type="domain" description="Cytochrome c" evidence="11">
    <location>
        <begin position="139"/>
        <end position="245"/>
    </location>
</feature>
<protein>
    <submittedName>
        <fullName evidence="12">Periplasmic di-heme cytochrome c</fullName>
    </submittedName>
</protein>
<dbReference type="Pfam" id="PF00034">
    <property type="entry name" value="Cytochrom_C"/>
    <property type="match status" value="2"/>
</dbReference>
<dbReference type="SUPFAM" id="SSF46626">
    <property type="entry name" value="Cytochrome c"/>
    <property type="match status" value="2"/>
</dbReference>
<keyword evidence="5" id="KW-0574">Periplasm</keyword>
<feature type="domain" description="Cytochrome c" evidence="11">
    <location>
        <begin position="30"/>
        <end position="120"/>
    </location>
</feature>
<dbReference type="InterPro" id="IPR024167">
    <property type="entry name" value="Cytochrome_c4-like"/>
</dbReference>
<dbReference type="GO" id="GO:0005506">
    <property type="term" value="F:iron ion binding"/>
    <property type="evidence" value="ECO:0007669"/>
    <property type="project" value="InterPro"/>
</dbReference>
<feature type="binding site" description="covalent" evidence="8">
    <location>
        <position position="50"/>
    </location>
    <ligand>
        <name>heme c</name>
        <dbReference type="ChEBI" id="CHEBI:61717"/>
        <label>1</label>
    </ligand>
</feature>
<keyword evidence="7 9" id="KW-0408">Iron</keyword>
<proteinExistence type="predicted"/>
<keyword evidence="3 8" id="KW-0349">Heme</keyword>
<evidence type="ECO:0000256" key="4">
    <source>
        <dbReference type="ARBA" id="ARBA00022723"/>
    </source>
</evidence>
<evidence type="ECO:0000256" key="3">
    <source>
        <dbReference type="ARBA" id="ARBA00022617"/>
    </source>
</evidence>
<feature type="chain" id="PRO_5005235358" evidence="10">
    <location>
        <begin position="26"/>
        <end position="258"/>
    </location>
</feature>
<evidence type="ECO:0000256" key="7">
    <source>
        <dbReference type="ARBA" id="ARBA00023004"/>
    </source>
</evidence>
<accession>A0A0I9QPY1</accession>
<evidence type="ECO:0000313" key="12">
    <source>
        <dbReference type="EMBL" id="DAA64808.1"/>
    </source>
</evidence>
<keyword evidence="6" id="KW-0249">Electron transport</keyword>
<comment type="PTM">
    <text evidence="8">Binds 2 heme c groups covalently per subunit.</text>
</comment>
<dbReference type="AlphaFoldDB" id="A0A0I9QPY1"/>
<evidence type="ECO:0000256" key="10">
    <source>
        <dbReference type="SAM" id="SignalP"/>
    </source>
</evidence>
<evidence type="ECO:0000256" key="8">
    <source>
        <dbReference type="PIRSR" id="PIRSR000005-1"/>
    </source>
</evidence>
<keyword evidence="10" id="KW-0732">Signal</keyword>
<feature type="binding site" description="axial binding residue" evidence="9">
    <location>
        <position position="164"/>
    </location>
    <ligand>
        <name>heme c</name>
        <dbReference type="ChEBI" id="CHEBI:61717"/>
        <label>2</label>
    </ligand>
    <ligandPart>
        <name>Fe</name>
        <dbReference type="ChEBI" id="CHEBI:18248"/>
    </ligandPart>
</feature>
<feature type="binding site" description="covalent" evidence="8">
    <location>
        <position position="163"/>
    </location>
    <ligand>
        <name>heme c</name>
        <dbReference type="ChEBI" id="CHEBI:61717"/>
        <label>2</label>
    </ligand>
</feature>
<evidence type="ECO:0000256" key="9">
    <source>
        <dbReference type="PIRSR" id="PIRSR000005-2"/>
    </source>
</evidence>
<gene>
    <name evidence="12" type="primary">Cyc1PV-1</name>
</gene>
<keyword evidence="4 9" id="KW-0479">Metal-binding</keyword>
<feature type="binding site" description="covalent" evidence="8">
    <location>
        <position position="53"/>
    </location>
    <ligand>
        <name>heme c</name>
        <dbReference type="ChEBI" id="CHEBI:61717"/>
        <label>1</label>
    </ligand>
</feature>